<dbReference type="AlphaFoldDB" id="A0A0E9S2W1"/>
<sequence length="33" mass="3649">MNRAVLTMQPSVVYKCNGTQQPQEGAPSLFPKQ</sequence>
<proteinExistence type="predicted"/>
<organism evidence="1">
    <name type="scientific">Anguilla anguilla</name>
    <name type="common">European freshwater eel</name>
    <name type="synonym">Muraena anguilla</name>
    <dbReference type="NCBI Taxonomy" id="7936"/>
    <lineage>
        <taxon>Eukaryota</taxon>
        <taxon>Metazoa</taxon>
        <taxon>Chordata</taxon>
        <taxon>Craniata</taxon>
        <taxon>Vertebrata</taxon>
        <taxon>Euteleostomi</taxon>
        <taxon>Actinopterygii</taxon>
        <taxon>Neopterygii</taxon>
        <taxon>Teleostei</taxon>
        <taxon>Anguilliformes</taxon>
        <taxon>Anguillidae</taxon>
        <taxon>Anguilla</taxon>
    </lineage>
</organism>
<accession>A0A0E9S2W1</accession>
<reference evidence="1" key="2">
    <citation type="journal article" date="2015" name="Fish Shellfish Immunol.">
        <title>Early steps in the European eel (Anguilla anguilla)-Vibrio vulnificus interaction in the gills: Role of the RtxA13 toxin.</title>
        <authorList>
            <person name="Callol A."/>
            <person name="Pajuelo D."/>
            <person name="Ebbesson L."/>
            <person name="Teles M."/>
            <person name="MacKenzie S."/>
            <person name="Amaro C."/>
        </authorList>
    </citation>
    <scope>NUCLEOTIDE SEQUENCE</scope>
</reference>
<protein>
    <submittedName>
        <fullName evidence="1">Uncharacterized protein</fullName>
    </submittedName>
</protein>
<evidence type="ECO:0000313" key="1">
    <source>
        <dbReference type="EMBL" id="JAH34853.1"/>
    </source>
</evidence>
<reference evidence="1" key="1">
    <citation type="submission" date="2014-11" db="EMBL/GenBank/DDBJ databases">
        <authorList>
            <person name="Amaro Gonzalez C."/>
        </authorList>
    </citation>
    <scope>NUCLEOTIDE SEQUENCE</scope>
</reference>
<dbReference type="EMBL" id="GBXM01073724">
    <property type="protein sequence ID" value="JAH34853.1"/>
    <property type="molecule type" value="Transcribed_RNA"/>
</dbReference>
<name>A0A0E9S2W1_ANGAN</name>